<dbReference type="InterPro" id="IPR038938">
    <property type="entry name" value="D27-like"/>
</dbReference>
<dbReference type="AlphaFoldDB" id="A0ABD0VIX7"/>
<evidence type="ECO:0000313" key="3">
    <source>
        <dbReference type="Proteomes" id="UP001552299"/>
    </source>
</evidence>
<dbReference type="InterPro" id="IPR025114">
    <property type="entry name" value="D27-like_C"/>
</dbReference>
<dbReference type="PANTHER" id="PTHR33591:SF1">
    <property type="entry name" value="BETA-CAROTENE ISOMERASE D27, CHLOROPLASTIC"/>
    <property type="match status" value="1"/>
</dbReference>
<dbReference type="EMBL" id="JANQDX010000005">
    <property type="protein sequence ID" value="KAL0924680.1"/>
    <property type="molecule type" value="Genomic_DNA"/>
</dbReference>
<evidence type="ECO:0000313" key="2">
    <source>
        <dbReference type="EMBL" id="KAL0924680.1"/>
    </source>
</evidence>
<feature type="domain" description="Beta-carotene isomerase D27-like C-terminal" evidence="1">
    <location>
        <begin position="223"/>
        <end position="302"/>
    </location>
</feature>
<reference evidence="2 3" key="1">
    <citation type="journal article" date="2024" name="Plant Biotechnol. J.">
        <title>Dendrobium thyrsiflorum genome and its molecular insights into genes involved in important horticultural traits.</title>
        <authorList>
            <person name="Chen B."/>
            <person name="Wang J.Y."/>
            <person name="Zheng P.J."/>
            <person name="Li K.L."/>
            <person name="Liang Y.M."/>
            <person name="Chen X.F."/>
            <person name="Zhang C."/>
            <person name="Zhao X."/>
            <person name="He X."/>
            <person name="Zhang G.Q."/>
            <person name="Liu Z.J."/>
            <person name="Xu Q."/>
        </authorList>
    </citation>
    <scope>NUCLEOTIDE SEQUENCE [LARGE SCALE GENOMIC DNA]</scope>
    <source>
        <strain evidence="2">GZMU011</strain>
    </source>
</reference>
<dbReference type="Proteomes" id="UP001552299">
    <property type="component" value="Unassembled WGS sequence"/>
</dbReference>
<protein>
    <recommendedName>
        <fullName evidence="1">Beta-carotene isomerase D27-like C-terminal domain-containing protein</fullName>
    </recommendedName>
</protein>
<keyword evidence="3" id="KW-1185">Reference proteome</keyword>
<gene>
    <name evidence="2" type="ORF">M5K25_005530</name>
</gene>
<proteinExistence type="predicted"/>
<organism evidence="2 3">
    <name type="scientific">Dendrobium thyrsiflorum</name>
    <name type="common">Pinecone-like raceme dendrobium</name>
    <name type="synonym">Orchid</name>
    <dbReference type="NCBI Taxonomy" id="117978"/>
    <lineage>
        <taxon>Eukaryota</taxon>
        <taxon>Viridiplantae</taxon>
        <taxon>Streptophyta</taxon>
        <taxon>Embryophyta</taxon>
        <taxon>Tracheophyta</taxon>
        <taxon>Spermatophyta</taxon>
        <taxon>Magnoliopsida</taxon>
        <taxon>Liliopsida</taxon>
        <taxon>Asparagales</taxon>
        <taxon>Orchidaceae</taxon>
        <taxon>Epidendroideae</taxon>
        <taxon>Malaxideae</taxon>
        <taxon>Dendrobiinae</taxon>
        <taxon>Dendrobium</taxon>
    </lineage>
</organism>
<name>A0ABD0VIX7_DENTH</name>
<dbReference type="PANTHER" id="PTHR33591">
    <property type="entry name" value="BETA-CAROTENE ISOMERASE D27"/>
    <property type="match status" value="1"/>
</dbReference>
<dbReference type="Pfam" id="PF13225">
    <property type="entry name" value="D27-like_C"/>
    <property type="match status" value="1"/>
</dbReference>
<comment type="caution">
    <text evidence="2">The sequence shown here is derived from an EMBL/GenBank/DDBJ whole genome shotgun (WGS) entry which is preliminary data.</text>
</comment>
<sequence length="328" mass="37044">MAPWHARSTLTSQNKWFRRTGPLTQRTHANPNLYRPICVYIYLQRLSATTFTSSSSYTERMQRGLIVQRGGLIPLPACRQSSWCSISMRCLRKKLLTMAAITDPNSPKISNYRIPETSKSKPAMAERTAYKDNWFGHLAIHHLSSCLASITEVKIKEKGYDGLVEAASVVARRKDGEEQQDIVAEALKKAFPADMMNMLKALLPPSKFSREFFAIFTTMFFSWLVGPCEVRESDFQGKREKNVVYIPKCRFLEATNCVGMCTNLCKLPTQKFINTSLGMPTNMVPNFEDKSCEIIFGQHPLADDPALKHPCNGKSCIAKQKHRVGYSG</sequence>
<evidence type="ECO:0000259" key="1">
    <source>
        <dbReference type="Pfam" id="PF13225"/>
    </source>
</evidence>
<accession>A0ABD0VIX7</accession>